<evidence type="ECO:0000313" key="1">
    <source>
        <dbReference type="EMBL" id="SDX41378.1"/>
    </source>
</evidence>
<gene>
    <name evidence="1" type="ORF">SAMN04488579_10282</name>
</gene>
<sequence length="98" mass="10786">MNSQINIDYYDAAMAVKEIGFKLAGLANTPGVPMEILGINIRDKRAVVDIGDGFYDFADALGAKVYRVKRTLCNVEEFPFSYQIGIGGVVLQTLLPRE</sequence>
<accession>A0A1H3BI33</accession>
<evidence type="ECO:0000313" key="2">
    <source>
        <dbReference type="Proteomes" id="UP000199652"/>
    </source>
</evidence>
<protein>
    <submittedName>
        <fullName evidence="1">Uncharacterized protein</fullName>
    </submittedName>
</protein>
<reference evidence="2" key="1">
    <citation type="submission" date="2016-10" db="EMBL/GenBank/DDBJ databases">
        <authorList>
            <person name="Varghese N."/>
            <person name="Submissions S."/>
        </authorList>
    </citation>
    <scope>NUCLEOTIDE SEQUENCE [LARGE SCALE GENOMIC DNA]</scope>
    <source>
        <strain evidence="2">VPI 5359</strain>
    </source>
</reference>
<keyword evidence="2" id="KW-1185">Reference proteome</keyword>
<name>A0A1H3BI33_EUBBA</name>
<dbReference type="RefSeq" id="WP_090242781.1">
    <property type="nucleotide sequence ID" value="NZ_FNOU01000002.1"/>
</dbReference>
<dbReference type="STRING" id="1528.SAMN04488579_10282"/>
<dbReference type="AlphaFoldDB" id="A0A1H3BI33"/>
<dbReference type="EMBL" id="FNOU01000002">
    <property type="protein sequence ID" value="SDX41378.1"/>
    <property type="molecule type" value="Genomic_DNA"/>
</dbReference>
<dbReference type="Proteomes" id="UP000199652">
    <property type="component" value="Unassembled WGS sequence"/>
</dbReference>
<organism evidence="1 2">
    <name type="scientific">Eubacterium barkeri</name>
    <name type="common">Clostridium barkeri</name>
    <dbReference type="NCBI Taxonomy" id="1528"/>
    <lineage>
        <taxon>Bacteria</taxon>
        <taxon>Bacillati</taxon>
        <taxon>Bacillota</taxon>
        <taxon>Clostridia</taxon>
        <taxon>Eubacteriales</taxon>
        <taxon>Eubacteriaceae</taxon>
        <taxon>Eubacterium</taxon>
    </lineage>
</organism>
<proteinExistence type="predicted"/>